<feature type="transmembrane region" description="Helical" evidence="1">
    <location>
        <begin position="53"/>
        <end position="72"/>
    </location>
</feature>
<reference evidence="2 3" key="1">
    <citation type="journal article" date="2023" name="PLoS ONE">
        <title>Complete genome assembly of Hawai'i environmental nontuberculous mycobacteria reveals unexpected co-isolation with methylobacteria.</title>
        <authorList>
            <person name="Hendrix J."/>
            <person name="Epperson L.E."/>
            <person name="Tong E.I."/>
            <person name="Chan Y.L."/>
            <person name="Hasan N.A."/>
            <person name="Dawrs S.N."/>
            <person name="Norton G.J."/>
            <person name="Virdi R."/>
            <person name="Crooks J.L."/>
            <person name="Chan E.D."/>
            <person name="Honda J.R."/>
            <person name="Strong M."/>
        </authorList>
    </citation>
    <scope>NUCLEOTIDE SEQUENCE [LARGE SCALE GENOMIC DNA]</scope>
    <source>
        <strain evidence="2 3">NJH_HI01</strain>
    </source>
</reference>
<keyword evidence="3" id="KW-1185">Reference proteome</keyword>
<dbReference type="Proteomes" id="UP001404845">
    <property type="component" value="Unassembled WGS sequence"/>
</dbReference>
<evidence type="ECO:0000256" key="1">
    <source>
        <dbReference type="SAM" id="Phobius"/>
    </source>
</evidence>
<feature type="transmembrane region" description="Helical" evidence="1">
    <location>
        <begin position="84"/>
        <end position="106"/>
    </location>
</feature>
<feature type="transmembrane region" description="Helical" evidence="1">
    <location>
        <begin position="21"/>
        <end position="47"/>
    </location>
</feature>
<comment type="caution">
    <text evidence="2">The sequence shown here is derived from an EMBL/GenBank/DDBJ whole genome shotgun (WGS) entry which is preliminary data.</text>
</comment>
<name>A0ABU9Z9V8_9HYPH</name>
<organism evidence="2 3">
    <name type="scientific">Methylorubrum rhodesianum</name>
    <dbReference type="NCBI Taxonomy" id="29427"/>
    <lineage>
        <taxon>Bacteria</taxon>
        <taxon>Pseudomonadati</taxon>
        <taxon>Pseudomonadota</taxon>
        <taxon>Alphaproteobacteria</taxon>
        <taxon>Hyphomicrobiales</taxon>
        <taxon>Methylobacteriaceae</taxon>
        <taxon>Methylorubrum</taxon>
    </lineage>
</organism>
<sequence>MARTLDDEKGRTIRAYEPRAVPWLSVVFGFGPMLPFVAGAVLVWLLHGALAEAVFNLTLLWACAILLFLSGVRRGVSFRTEGGATGAQIATMLSLFLLAFGALVAFALGKPAIALGLLIAGFTEITILDPIAASRGEAPLFFERLRPAQIPLAVLSLGALLAYRLTL</sequence>
<keyword evidence="1" id="KW-0812">Transmembrane</keyword>
<accession>A0ABU9Z9V8</accession>
<proteinExistence type="predicted"/>
<evidence type="ECO:0000313" key="2">
    <source>
        <dbReference type="EMBL" id="MEN3228151.1"/>
    </source>
</evidence>
<protein>
    <submittedName>
        <fullName evidence="2">DUF3429 domain-containing protein</fullName>
    </submittedName>
</protein>
<evidence type="ECO:0000313" key="3">
    <source>
        <dbReference type="Proteomes" id="UP001404845"/>
    </source>
</evidence>
<dbReference type="RefSeq" id="WP_183668053.1">
    <property type="nucleotide sequence ID" value="NZ_JACHOS010000008.1"/>
</dbReference>
<keyword evidence="1" id="KW-1133">Transmembrane helix</keyword>
<keyword evidence="1" id="KW-0472">Membrane</keyword>
<gene>
    <name evidence="2" type="ORF">PUR21_10980</name>
</gene>
<dbReference type="EMBL" id="JAQYXL010000001">
    <property type="protein sequence ID" value="MEN3228151.1"/>
    <property type="molecule type" value="Genomic_DNA"/>
</dbReference>